<dbReference type="HOGENOM" id="CLU_086031_0_1_0"/>
<dbReference type="InterPro" id="IPR018445">
    <property type="entry name" value="Put_Phosphate_transp_reg"/>
</dbReference>
<dbReference type="AlphaFoldDB" id="D1CDP4"/>
<dbReference type="Gene3D" id="1.20.58.220">
    <property type="entry name" value="Phosphate transport system protein phou homolog 2, domain 2"/>
    <property type="match status" value="1"/>
</dbReference>
<comment type="similarity">
    <text evidence="1">Belongs to the UPF0111 family.</text>
</comment>
<dbReference type="Pfam" id="PF01865">
    <property type="entry name" value="PhoU_div"/>
    <property type="match status" value="1"/>
</dbReference>
<gene>
    <name evidence="2" type="ordered locus">Tter_0128</name>
</gene>
<dbReference type="PANTHER" id="PTHR37298">
    <property type="entry name" value="UPF0111 PROTEIN YKAA"/>
    <property type="match status" value="1"/>
</dbReference>
<dbReference type="EMBL" id="CP001825">
    <property type="protein sequence ID" value="ACZ41050.1"/>
    <property type="molecule type" value="Genomic_DNA"/>
</dbReference>
<dbReference type="eggNOG" id="COG1392">
    <property type="taxonomic scope" value="Bacteria"/>
</dbReference>
<reference evidence="3" key="1">
    <citation type="journal article" date="2010" name="Stand. Genomic Sci.">
        <title>Complete genome sequence of 'Thermobaculum terrenum' type strain (YNP1).</title>
        <authorList>
            <person name="Kiss H."/>
            <person name="Cleland D."/>
            <person name="Lapidus A."/>
            <person name="Lucas S."/>
            <person name="Glavina Del Rio T."/>
            <person name="Nolan M."/>
            <person name="Tice H."/>
            <person name="Han C."/>
            <person name="Goodwin L."/>
            <person name="Pitluck S."/>
            <person name="Liolios K."/>
            <person name="Ivanova N."/>
            <person name="Mavromatis K."/>
            <person name="Ovchinnikova G."/>
            <person name="Pati A."/>
            <person name="Chen A."/>
            <person name="Palaniappan K."/>
            <person name="Land M."/>
            <person name="Hauser L."/>
            <person name="Chang Y."/>
            <person name="Jeffries C."/>
            <person name="Lu M."/>
            <person name="Brettin T."/>
            <person name="Detter J."/>
            <person name="Goker M."/>
            <person name="Tindall B."/>
            <person name="Beck B."/>
            <person name="McDermott T."/>
            <person name="Woyke T."/>
            <person name="Bristow J."/>
            <person name="Eisen J."/>
            <person name="Markowitz V."/>
            <person name="Hugenholtz P."/>
            <person name="Kyrpides N."/>
            <person name="Klenk H."/>
            <person name="Cheng J."/>
        </authorList>
    </citation>
    <scope>NUCLEOTIDE SEQUENCE [LARGE SCALE GENOMIC DNA]</scope>
    <source>
        <strain evidence="3">ATCC BAA-798 / YNP1</strain>
    </source>
</reference>
<evidence type="ECO:0000256" key="1">
    <source>
        <dbReference type="ARBA" id="ARBA00008591"/>
    </source>
</evidence>
<dbReference type="RefSeq" id="WP_012874085.1">
    <property type="nucleotide sequence ID" value="NC_013525.1"/>
</dbReference>
<dbReference type="OrthoDB" id="9797568at2"/>
<evidence type="ECO:0000313" key="2">
    <source>
        <dbReference type="EMBL" id="ACZ41050.1"/>
    </source>
</evidence>
<dbReference type="InterPro" id="IPR052912">
    <property type="entry name" value="UPF0111_domain"/>
</dbReference>
<evidence type="ECO:0008006" key="4">
    <source>
        <dbReference type="Google" id="ProtNLM"/>
    </source>
</evidence>
<protein>
    <recommendedName>
        <fullName evidence="4">Phosphate transport regulator</fullName>
    </recommendedName>
</protein>
<dbReference type="PANTHER" id="PTHR37298:SF1">
    <property type="entry name" value="UPF0111 PROTEIN YKAA"/>
    <property type="match status" value="1"/>
</dbReference>
<dbReference type="Proteomes" id="UP000000323">
    <property type="component" value="Chromosome 1"/>
</dbReference>
<organism evidence="2 3">
    <name type="scientific">Thermobaculum terrenum (strain ATCC BAA-798 / CCMEE 7001 / YNP1)</name>
    <dbReference type="NCBI Taxonomy" id="525904"/>
    <lineage>
        <taxon>Bacteria</taxon>
        <taxon>Bacillati</taxon>
        <taxon>Chloroflexota</taxon>
        <taxon>Chloroflexia</taxon>
        <taxon>Candidatus Thermobaculales</taxon>
        <taxon>Candidatus Thermobaculaceae</taxon>
        <taxon>Thermobaculum</taxon>
    </lineage>
</organism>
<proteinExistence type="inferred from homology"/>
<dbReference type="STRING" id="525904.Tter_0128"/>
<dbReference type="KEGG" id="ttr:Tter_0128"/>
<sequence>MVLARFLPNDERFFEYFRDAATNARDSAALLRDIVETNADIERKVRKLRDLEHIGDEITHQVFNALNSTFVTPIDREDIQRLTSELDEFVDYIEEAARRMYLYKVGAPTEISKLLVRVIDEQAEILANSIPLLESAKKRDTLLRNTVEIHRLENEGDDILNQAMAHIYDDVPDIPSLIKAIRWSELYQLLEDATDRAEDIANALEGIVLKNA</sequence>
<accession>D1CDP4</accession>
<name>D1CDP4_THET1</name>
<dbReference type="InterPro" id="IPR038078">
    <property type="entry name" value="PhoU-like_sf"/>
</dbReference>
<evidence type="ECO:0000313" key="3">
    <source>
        <dbReference type="Proteomes" id="UP000000323"/>
    </source>
</evidence>
<keyword evidence="3" id="KW-1185">Reference proteome</keyword>